<name>X1BVA0_9ZZZZ</name>
<reference evidence="1" key="1">
    <citation type="journal article" date="2014" name="Front. Microbiol.">
        <title>High frequency of phylogenetically diverse reductive dehalogenase-homologous genes in deep subseafloor sedimentary metagenomes.</title>
        <authorList>
            <person name="Kawai M."/>
            <person name="Futagami T."/>
            <person name="Toyoda A."/>
            <person name="Takaki Y."/>
            <person name="Nishi S."/>
            <person name="Hori S."/>
            <person name="Arai W."/>
            <person name="Tsubouchi T."/>
            <person name="Morono Y."/>
            <person name="Uchiyama I."/>
            <person name="Ito T."/>
            <person name="Fujiyama A."/>
            <person name="Inagaki F."/>
            <person name="Takami H."/>
        </authorList>
    </citation>
    <scope>NUCLEOTIDE SEQUENCE</scope>
    <source>
        <strain evidence="1">Expedition CK06-06</strain>
    </source>
</reference>
<dbReference type="EMBL" id="BART01022705">
    <property type="protein sequence ID" value="GAG99704.1"/>
    <property type="molecule type" value="Genomic_DNA"/>
</dbReference>
<accession>X1BVA0</accession>
<gene>
    <name evidence="1" type="ORF">S01H4_41503</name>
</gene>
<evidence type="ECO:0000313" key="1">
    <source>
        <dbReference type="EMBL" id="GAG99704.1"/>
    </source>
</evidence>
<dbReference type="AlphaFoldDB" id="X1BVA0"/>
<protein>
    <submittedName>
        <fullName evidence="1">Uncharacterized protein</fullName>
    </submittedName>
</protein>
<proteinExistence type="predicted"/>
<sequence>MSEVIITENLGKKYIISHQAEAQYTALRDVIADGAKRLLRTKIPRRFLNEGKYRIELLASLYNRCWIFEPCKNAPTITITIQGNLSDSPYWMVKRPGILAPVNDWEIDSK</sequence>
<organism evidence="1">
    <name type="scientific">marine sediment metagenome</name>
    <dbReference type="NCBI Taxonomy" id="412755"/>
    <lineage>
        <taxon>unclassified sequences</taxon>
        <taxon>metagenomes</taxon>
        <taxon>ecological metagenomes</taxon>
    </lineage>
</organism>
<comment type="caution">
    <text evidence="1">The sequence shown here is derived from an EMBL/GenBank/DDBJ whole genome shotgun (WGS) entry which is preliminary data.</text>
</comment>